<evidence type="ECO:0000256" key="2">
    <source>
        <dbReference type="ARBA" id="ARBA00022771"/>
    </source>
</evidence>
<keyword evidence="7" id="KW-1185">Reference proteome</keyword>
<feature type="compositionally biased region" description="Basic and acidic residues" evidence="4">
    <location>
        <begin position="725"/>
        <end position="740"/>
    </location>
</feature>
<dbReference type="InterPro" id="IPR055198">
    <property type="entry name" value="NSD_PHD"/>
</dbReference>
<comment type="caution">
    <text evidence="6">The sequence shown here is derived from an EMBL/GenBank/DDBJ whole genome shotgun (WGS) entry which is preliminary data.</text>
</comment>
<feature type="compositionally biased region" description="Basic and acidic residues" evidence="4">
    <location>
        <begin position="1005"/>
        <end position="1019"/>
    </location>
</feature>
<evidence type="ECO:0000313" key="7">
    <source>
        <dbReference type="Proteomes" id="UP001231189"/>
    </source>
</evidence>
<feature type="compositionally biased region" description="Basic and acidic residues" evidence="4">
    <location>
        <begin position="820"/>
        <end position="831"/>
    </location>
</feature>
<dbReference type="InterPro" id="IPR058939">
    <property type="entry name" value="Mtase_EDM2"/>
</dbReference>
<gene>
    <name evidence="6" type="ORF">QYE76_004282</name>
</gene>
<dbReference type="Proteomes" id="UP001231189">
    <property type="component" value="Unassembled WGS sequence"/>
</dbReference>
<dbReference type="PANTHER" id="PTHR46235">
    <property type="entry name" value="PHD FINGER-CONTAINING PROTEIN DDB_G0268158"/>
    <property type="match status" value="1"/>
</dbReference>
<reference evidence="6" key="1">
    <citation type="submission" date="2023-07" db="EMBL/GenBank/DDBJ databases">
        <title>A chromosome-level genome assembly of Lolium multiflorum.</title>
        <authorList>
            <person name="Chen Y."/>
            <person name="Copetti D."/>
            <person name="Kolliker R."/>
            <person name="Studer B."/>
        </authorList>
    </citation>
    <scope>NUCLEOTIDE SEQUENCE</scope>
    <source>
        <strain evidence="6">02402/16</strain>
        <tissue evidence="6">Leaf</tissue>
    </source>
</reference>
<dbReference type="InterPro" id="IPR013083">
    <property type="entry name" value="Znf_RING/FYVE/PHD"/>
</dbReference>
<keyword evidence="1" id="KW-0479">Metal-binding</keyword>
<accession>A0AAD8RSX0</accession>
<name>A0AAD8RSX0_LOLMU</name>
<feature type="region of interest" description="Disordered" evidence="4">
    <location>
        <begin position="939"/>
        <end position="1019"/>
    </location>
</feature>
<feature type="compositionally biased region" description="Basic and acidic residues" evidence="4">
    <location>
        <begin position="778"/>
        <end position="813"/>
    </location>
</feature>
<sequence length="1217" mass="135884">MKQFAEKDPKLAKSEIFQAFIEEKSKKQISKVDSDDFEMKESFIAADEDVEDMVADGSTESDEDEEDDLFDFTCAICDNGGDLLGCDGPCMRSFHAKIGTGEDSQCDTLGFTEAEVEAMKTFLCKNCEYKQHQCFICGVLEPSDGPTAKVFLCNNATCGYFYHPGCVARRLHPNNKVEALKKENSIAGGFSFTCPIHWCFHCKGLEDRSQEHLQFAVCRRCPKSYHRKCLPREIPFEGSDDDEDIVTRAWDLSKRILIYCLDHEIDSDLETPVRNHIKFPGIAKIVRASDFLKKKTNVLTKKKKRTFGETFPDQLSNKPANLPVKGRVQEDEHARRSDVKSSSEQFVEKPEKKKAKLLKHRTQPEPESTEPNLARDSSVSSPRPAKEQEKYLSSSHLSTTGNMPQSSFPRVNSEIEKRVIALVEKQVSSLTLQDISRKCFVPSTHVYSGKQTDKIVATGRLEQSVKAVGQALKSLVDGGSVNNAKAACEPQVLTQLARWHTRLRVYLSPFIHGSRYSSLGRHFTKVEKLVEIVDRLHWYVEPGDTIVDFCCGANDFCRLMKEKLDHVEKNCHFKNFDLIQPQNSFCFEKRDWMTVQPNELPRGSQLIMGLNPPFGVKAALANKFIDKALSFKPKLIVLIVPKETKRLDQKKTPYDLVWEDGYCLAGKSFYYPGSVGVDDQSVEGWNISAPPLYLWSRPDWTKKHKKVAEEHNHTNMGRVACGTEEDNRSDGILVKKETKSSDVPLRRPANPENSKQNGRSGKAKEKTAHIVREVPTGKMKESRERTSSCVKDVTRSDEPLVRKQDRSVEERAKANCNAEKLARSGEEEAKEANCLMKKQTRCGEDREANVSDNHPVRKQTEASSQQIRQPGKQNSMDGSKSSDGRSRKRTPDEVDSMPPEKQVEVAYEETRVPSKTIIHQDQRDVLCDGGINACVQESKRAGSDMSMSSPQTSNAQYRSRSDSPFVTTKQPSDYRTTHLDGNTSYHEKEPHLPTYQGSYLMPSDLHNDAPEEKNDPMVHTSADDISRKYSSSIEDLAKHYTAAPAGDVYSLQPQGDGSNLYGRQDHYTPAPAGDVYSLQAQGDGSNLHRRQDGYLLNSRYSLGSSGARYDQPSLTSQSYGLSGTTASRSSVIDRYSLGLLGASGSGASAMDKYAPVYLGPGAPGSSVMDRYAPTLADTNYATRGVPDVPGYGRDMSGDPRHYPYRGPGSSGSGPPYM</sequence>
<feature type="region of interest" description="Disordered" evidence="4">
    <location>
        <begin position="844"/>
        <end position="908"/>
    </location>
</feature>
<keyword evidence="2" id="KW-0863">Zinc-finger</keyword>
<dbReference type="EMBL" id="JAUUTY010000005">
    <property type="protein sequence ID" value="KAK1629967.1"/>
    <property type="molecule type" value="Genomic_DNA"/>
</dbReference>
<feature type="compositionally biased region" description="Polar residues" evidence="4">
    <location>
        <begin position="945"/>
        <end position="984"/>
    </location>
</feature>
<feature type="compositionally biased region" description="Basic and acidic residues" evidence="4">
    <location>
        <begin position="762"/>
        <end position="772"/>
    </location>
</feature>
<dbReference type="Pfam" id="PF22908">
    <property type="entry name" value="PHD_NSD"/>
    <property type="match status" value="1"/>
</dbReference>
<dbReference type="AlphaFoldDB" id="A0AAD8RSX0"/>
<evidence type="ECO:0000256" key="1">
    <source>
        <dbReference type="ARBA" id="ARBA00022723"/>
    </source>
</evidence>
<feature type="region of interest" description="Disordered" evidence="4">
    <location>
        <begin position="707"/>
        <end position="831"/>
    </location>
</feature>
<feature type="compositionally biased region" description="Polar residues" evidence="4">
    <location>
        <begin position="365"/>
        <end position="381"/>
    </location>
</feature>
<dbReference type="Pfam" id="PF26055">
    <property type="entry name" value="Mtase_EDM2"/>
    <property type="match status" value="1"/>
</dbReference>
<feature type="region of interest" description="Disordered" evidence="4">
    <location>
        <begin position="1047"/>
        <end position="1072"/>
    </location>
</feature>
<dbReference type="InterPro" id="IPR001965">
    <property type="entry name" value="Znf_PHD"/>
</dbReference>
<evidence type="ECO:0000259" key="5">
    <source>
        <dbReference type="SMART" id="SM00249"/>
    </source>
</evidence>
<proteinExistence type="predicted"/>
<feature type="domain" description="Zinc finger PHD-type" evidence="5">
    <location>
        <begin position="198"/>
        <end position="264"/>
    </location>
</feature>
<keyword evidence="3" id="KW-0862">Zinc</keyword>
<dbReference type="CDD" id="cd15565">
    <property type="entry name" value="PHD2_NSD"/>
    <property type="match status" value="1"/>
</dbReference>
<feature type="domain" description="Zinc finger PHD-type" evidence="5">
    <location>
        <begin position="133"/>
        <end position="197"/>
    </location>
</feature>
<feature type="domain" description="Zinc finger PHD-type" evidence="5">
    <location>
        <begin position="73"/>
        <end position="128"/>
    </location>
</feature>
<feature type="compositionally biased region" description="Basic and acidic residues" evidence="4">
    <location>
        <begin position="327"/>
        <end position="351"/>
    </location>
</feature>
<feature type="region of interest" description="Disordered" evidence="4">
    <location>
        <begin position="1180"/>
        <end position="1217"/>
    </location>
</feature>
<evidence type="ECO:0000256" key="3">
    <source>
        <dbReference type="ARBA" id="ARBA00022833"/>
    </source>
</evidence>
<feature type="compositionally biased region" description="Polar residues" evidence="4">
    <location>
        <begin position="391"/>
        <end position="409"/>
    </location>
</feature>
<dbReference type="PANTHER" id="PTHR46235:SF3">
    <property type="entry name" value="PHD FINGER-CONTAINING PROTEIN DDB_G0268158"/>
    <property type="match status" value="1"/>
</dbReference>
<dbReference type="Gene3D" id="3.30.40.10">
    <property type="entry name" value="Zinc/RING finger domain, C3HC4 (zinc finger)"/>
    <property type="match status" value="2"/>
</dbReference>
<evidence type="ECO:0000313" key="6">
    <source>
        <dbReference type="EMBL" id="KAK1629967.1"/>
    </source>
</evidence>
<dbReference type="SMART" id="SM00249">
    <property type="entry name" value="PHD"/>
    <property type="match status" value="3"/>
</dbReference>
<feature type="compositionally biased region" description="Polar residues" evidence="4">
    <location>
        <begin position="861"/>
        <end position="876"/>
    </location>
</feature>
<evidence type="ECO:0000256" key="4">
    <source>
        <dbReference type="SAM" id="MobiDB-lite"/>
    </source>
</evidence>
<dbReference type="GO" id="GO:0008270">
    <property type="term" value="F:zinc ion binding"/>
    <property type="evidence" value="ECO:0007669"/>
    <property type="project" value="UniProtKB-KW"/>
</dbReference>
<feature type="compositionally biased region" description="Low complexity" evidence="4">
    <location>
        <begin position="1204"/>
        <end position="1217"/>
    </location>
</feature>
<organism evidence="6 7">
    <name type="scientific">Lolium multiflorum</name>
    <name type="common">Italian ryegrass</name>
    <name type="synonym">Lolium perenne subsp. multiflorum</name>
    <dbReference type="NCBI Taxonomy" id="4521"/>
    <lineage>
        <taxon>Eukaryota</taxon>
        <taxon>Viridiplantae</taxon>
        <taxon>Streptophyta</taxon>
        <taxon>Embryophyta</taxon>
        <taxon>Tracheophyta</taxon>
        <taxon>Spermatophyta</taxon>
        <taxon>Magnoliopsida</taxon>
        <taxon>Liliopsida</taxon>
        <taxon>Poales</taxon>
        <taxon>Poaceae</taxon>
        <taxon>BOP clade</taxon>
        <taxon>Pooideae</taxon>
        <taxon>Poodae</taxon>
        <taxon>Poeae</taxon>
        <taxon>Poeae Chloroplast Group 2 (Poeae type)</taxon>
        <taxon>Loliodinae</taxon>
        <taxon>Loliinae</taxon>
        <taxon>Lolium</taxon>
    </lineage>
</organism>
<feature type="compositionally biased region" description="Basic and acidic residues" evidence="4">
    <location>
        <begin position="880"/>
        <end position="892"/>
    </location>
</feature>
<feature type="region of interest" description="Disordered" evidence="4">
    <location>
        <begin position="309"/>
        <end position="409"/>
    </location>
</feature>
<protein>
    <recommendedName>
        <fullName evidence="5">Zinc finger PHD-type domain-containing protein</fullName>
    </recommendedName>
</protein>
<feature type="compositionally biased region" description="Basic and acidic residues" evidence="4">
    <location>
        <begin position="844"/>
        <end position="860"/>
    </location>
</feature>
<feature type="compositionally biased region" description="Basic residues" evidence="4">
    <location>
        <begin position="352"/>
        <end position="361"/>
    </location>
</feature>